<dbReference type="PANTHER" id="PTHR11552">
    <property type="entry name" value="GLUCOSE-METHANOL-CHOLINE GMC OXIDOREDUCTASE"/>
    <property type="match status" value="1"/>
</dbReference>
<dbReference type="PIRSF" id="PIRSF000137">
    <property type="entry name" value="Alcohol_oxidase"/>
    <property type="match status" value="1"/>
</dbReference>
<keyword evidence="3" id="KW-0285">Flavoprotein</keyword>
<accession>K2P2F0</accession>
<organism evidence="8 9">
    <name type="scientific">Nitratireductor indicus C115</name>
    <dbReference type="NCBI Taxonomy" id="1231190"/>
    <lineage>
        <taxon>Bacteria</taxon>
        <taxon>Pseudomonadati</taxon>
        <taxon>Pseudomonadota</taxon>
        <taxon>Alphaproteobacteria</taxon>
        <taxon>Hyphomicrobiales</taxon>
        <taxon>Phyllobacteriaceae</taxon>
        <taxon>Nitratireductor</taxon>
    </lineage>
</organism>
<dbReference type="PANTHER" id="PTHR11552:SF147">
    <property type="entry name" value="CHOLINE DEHYDROGENASE, MITOCHONDRIAL"/>
    <property type="match status" value="1"/>
</dbReference>
<dbReference type="STRING" id="721133.SAMN05216176_11072"/>
<gene>
    <name evidence="8" type="ORF">NA8A_15046</name>
</gene>
<sequence length="573" mass="63235">MTKVVNCDFVVVGGGSAGCVMASRLSENGKHKVILLEAGRDTPPDRVEPAILDSYPRIAYFNARNVWADLRVSLQPVPHNDQRQRHLRRYEQARLMGGGSSLNDMQANRGTPDDYDDWAENGASGWSWNDVLPFFKKAERDLDFDGPMHGKTGPLPIRRIYPEAWPEFAHAAAGAFADNGFKALADQNAEFEDGYFPVAINNVYDRRVSTAIAYLDNAARRRKNLEIWPNTVAKRLIVEGTRIVGVEVETAEGPARIMAGETVVSSGALHSPAMLLRAGIGPGEMLRKLGIEVVANRRGVGRNLQEHPTISISSHIAPHARLSRTNQRRHIHVALRYSSNIPEGMPNDMYMVAMAKTGWHPVGQQIGSLMTWINKAHSRGFVSLDNPSPEVEPHVEFGLLSDYRDVARLKEGIRLIARLYDTPSMKAATNDPFPTSYTERIRDLGIVSTKNLVLTKILATALDGPGWMRRLLLRKVVTEDAPVEQLLANDELLEAFVTQKAHGVWHASGTCKLGDADDPEAVLDPSGRVIGVEGLRVCDASAMPFTPRANTNLPTIMIAERMSALILEQTEKV</sequence>
<keyword evidence="9" id="KW-1185">Reference proteome</keyword>
<dbReference type="GO" id="GO:0050660">
    <property type="term" value="F:flavin adenine dinucleotide binding"/>
    <property type="evidence" value="ECO:0007669"/>
    <property type="project" value="InterPro"/>
</dbReference>
<evidence type="ECO:0000256" key="2">
    <source>
        <dbReference type="ARBA" id="ARBA00010790"/>
    </source>
</evidence>
<protein>
    <submittedName>
        <fullName evidence="8">Glucose dehydrogenase</fullName>
    </submittedName>
</protein>
<evidence type="ECO:0000259" key="6">
    <source>
        <dbReference type="Pfam" id="PF00732"/>
    </source>
</evidence>
<dbReference type="AlphaFoldDB" id="K2P2F0"/>
<dbReference type="SUPFAM" id="SSF54373">
    <property type="entry name" value="FAD-linked reductases, C-terminal domain"/>
    <property type="match status" value="1"/>
</dbReference>
<feature type="domain" description="Glucose-methanol-choline oxidoreductase N-terminal" evidence="6">
    <location>
        <begin position="8"/>
        <end position="308"/>
    </location>
</feature>
<proteinExistence type="inferred from homology"/>
<evidence type="ECO:0000256" key="4">
    <source>
        <dbReference type="ARBA" id="ARBA00022827"/>
    </source>
</evidence>
<dbReference type="OrthoDB" id="9785276at2"/>
<dbReference type="Gene3D" id="3.50.50.60">
    <property type="entry name" value="FAD/NAD(P)-binding domain"/>
    <property type="match status" value="2"/>
</dbReference>
<dbReference type="Pfam" id="PF05199">
    <property type="entry name" value="GMC_oxred_C"/>
    <property type="match status" value="1"/>
</dbReference>
<dbReference type="InterPro" id="IPR000172">
    <property type="entry name" value="GMC_OxRdtase_N"/>
</dbReference>
<dbReference type="RefSeq" id="WP_009451190.1">
    <property type="nucleotide sequence ID" value="NZ_AMSI01000010.1"/>
</dbReference>
<dbReference type="Proteomes" id="UP000007374">
    <property type="component" value="Unassembled WGS sequence"/>
</dbReference>
<dbReference type="Pfam" id="PF00732">
    <property type="entry name" value="GMC_oxred_N"/>
    <property type="match status" value="1"/>
</dbReference>
<comment type="cofactor">
    <cofactor evidence="1 5">
        <name>FAD</name>
        <dbReference type="ChEBI" id="CHEBI:57692"/>
    </cofactor>
</comment>
<name>K2P2F0_9HYPH</name>
<dbReference type="PROSITE" id="PS51257">
    <property type="entry name" value="PROKAR_LIPOPROTEIN"/>
    <property type="match status" value="1"/>
</dbReference>
<feature type="domain" description="Glucose-methanol-choline oxidoreductase C-terminal" evidence="7">
    <location>
        <begin position="377"/>
        <end position="559"/>
    </location>
</feature>
<evidence type="ECO:0000256" key="3">
    <source>
        <dbReference type="ARBA" id="ARBA00022630"/>
    </source>
</evidence>
<comment type="similarity">
    <text evidence="2">Belongs to the GMC oxidoreductase family.</text>
</comment>
<reference evidence="8 9" key="1">
    <citation type="journal article" date="2012" name="J. Bacteriol.">
        <title>Genome Sequence of Nitratireductor indicus Type Strain C115.</title>
        <authorList>
            <person name="Lai Q."/>
            <person name="Li G."/>
            <person name="Yu Z."/>
            <person name="Shao Z."/>
        </authorList>
    </citation>
    <scope>NUCLEOTIDE SEQUENCE [LARGE SCALE GENOMIC DNA]</scope>
    <source>
        <strain evidence="8 9">C115</strain>
    </source>
</reference>
<feature type="binding site" evidence="5">
    <location>
        <begin position="505"/>
        <end position="506"/>
    </location>
    <ligand>
        <name>FAD</name>
        <dbReference type="ChEBI" id="CHEBI:57692"/>
    </ligand>
</feature>
<dbReference type="Gene3D" id="3.30.560.10">
    <property type="entry name" value="Glucose Oxidase, domain 3"/>
    <property type="match status" value="1"/>
</dbReference>
<comment type="caution">
    <text evidence="8">The sequence shown here is derived from an EMBL/GenBank/DDBJ whole genome shotgun (WGS) entry which is preliminary data.</text>
</comment>
<evidence type="ECO:0000313" key="8">
    <source>
        <dbReference type="EMBL" id="EKF41536.1"/>
    </source>
</evidence>
<keyword evidence="4 5" id="KW-0274">FAD</keyword>
<evidence type="ECO:0000259" key="7">
    <source>
        <dbReference type="Pfam" id="PF05199"/>
    </source>
</evidence>
<dbReference type="SUPFAM" id="SSF51905">
    <property type="entry name" value="FAD/NAD(P)-binding domain"/>
    <property type="match status" value="1"/>
</dbReference>
<dbReference type="EMBL" id="AMSI01000010">
    <property type="protein sequence ID" value="EKF41536.1"/>
    <property type="molecule type" value="Genomic_DNA"/>
</dbReference>
<evidence type="ECO:0000256" key="1">
    <source>
        <dbReference type="ARBA" id="ARBA00001974"/>
    </source>
</evidence>
<dbReference type="InterPro" id="IPR007867">
    <property type="entry name" value="GMC_OxRtase_C"/>
</dbReference>
<dbReference type="InterPro" id="IPR036188">
    <property type="entry name" value="FAD/NAD-bd_sf"/>
</dbReference>
<dbReference type="eggNOG" id="COG2303">
    <property type="taxonomic scope" value="Bacteria"/>
</dbReference>
<evidence type="ECO:0000313" key="9">
    <source>
        <dbReference type="Proteomes" id="UP000007374"/>
    </source>
</evidence>
<dbReference type="Gene3D" id="3.30.410.40">
    <property type="match status" value="1"/>
</dbReference>
<evidence type="ECO:0000256" key="5">
    <source>
        <dbReference type="PIRSR" id="PIRSR000137-2"/>
    </source>
</evidence>
<dbReference type="PATRIC" id="fig|1231190.3.peg.3119"/>
<dbReference type="GO" id="GO:0016614">
    <property type="term" value="F:oxidoreductase activity, acting on CH-OH group of donors"/>
    <property type="evidence" value="ECO:0007669"/>
    <property type="project" value="InterPro"/>
</dbReference>
<dbReference type="InterPro" id="IPR012132">
    <property type="entry name" value="GMC_OxRdtase"/>
</dbReference>